<reference evidence="1 2" key="1">
    <citation type="submission" date="2024-06" db="EMBL/GenBank/DDBJ databases">
        <title>Genomic Encyclopedia of Type Strains, Phase IV (KMG-IV): sequencing the most valuable type-strain genomes for metagenomic binning, comparative biology and taxonomic classification.</title>
        <authorList>
            <person name="Goeker M."/>
        </authorList>
    </citation>
    <scope>NUCLEOTIDE SEQUENCE [LARGE SCALE GENOMIC DNA]</scope>
    <source>
        <strain evidence="1 2">DSM 100022</strain>
    </source>
</reference>
<gene>
    <name evidence="1" type="ORF">ABID19_005691</name>
</gene>
<protein>
    <submittedName>
        <fullName evidence="1">Uncharacterized protein</fullName>
    </submittedName>
</protein>
<dbReference type="Proteomes" id="UP001549204">
    <property type="component" value="Unassembled WGS sequence"/>
</dbReference>
<proteinExistence type="predicted"/>
<keyword evidence="2" id="KW-1185">Reference proteome</keyword>
<accession>A0ABV2GWF8</accession>
<organism evidence="1 2">
    <name type="scientific">Mesorhizobium robiniae</name>
    <dbReference type="NCBI Taxonomy" id="559315"/>
    <lineage>
        <taxon>Bacteria</taxon>
        <taxon>Pseudomonadati</taxon>
        <taxon>Pseudomonadota</taxon>
        <taxon>Alphaproteobacteria</taxon>
        <taxon>Hyphomicrobiales</taxon>
        <taxon>Phyllobacteriaceae</taxon>
        <taxon>Mesorhizobium</taxon>
    </lineage>
</organism>
<evidence type="ECO:0000313" key="2">
    <source>
        <dbReference type="Proteomes" id="UP001549204"/>
    </source>
</evidence>
<dbReference type="EMBL" id="JBEPMC010000012">
    <property type="protein sequence ID" value="MET3582629.1"/>
    <property type="molecule type" value="Genomic_DNA"/>
</dbReference>
<dbReference type="RefSeq" id="WP_354494140.1">
    <property type="nucleotide sequence ID" value="NZ_JBEPMC010000012.1"/>
</dbReference>
<sequence length="79" mass="9029">MRSEQVPTWRVDLRAELPSGYGETFEAPLMVSGSEDVPYRVLNGEELRLIWNKGLKMRYDLYSRGRRNSRSGASFCSGV</sequence>
<comment type="caution">
    <text evidence="1">The sequence shown here is derived from an EMBL/GenBank/DDBJ whole genome shotgun (WGS) entry which is preliminary data.</text>
</comment>
<name>A0ABV2GWF8_9HYPH</name>
<evidence type="ECO:0000313" key="1">
    <source>
        <dbReference type="EMBL" id="MET3582629.1"/>
    </source>
</evidence>